<dbReference type="Proteomes" id="UP000193642">
    <property type="component" value="Unassembled WGS sequence"/>
</dbReference>
<name>A0A1Y2A9A0_9FUNG</name>
<feature type="non-terminal residue" evidence="2">
    <location>
        <position position="1"/>
    </location>
</feature>
<evidence type="ECO:0000313" key="3">
    <source>
        <dbReference type="Proteomes" id="UP000193642"/>
    </source>
</evidence>
<comment type="caution">
    <text evidence="2">The sequence shown here is derived from an EMBL/GenBank/DDBJ whole genome shotgun (WGS) entry which is preliminary data.</text>
</comment>
<organism evidence="2 3">
    <name type="scientific">Rhizoclosmatium globosum</name>
    <dbReference type="NCBI Taxonomy" id="329046"/>
    <lineage>
        <taxon>Eukaryota</taxon>
        <taxon>Fungi</taxon>
        <taxon>Fungi incertae sedis</taxon>
        <taxon>Chytridiomycota</taxon>
        <taxon>Chytridiomycota incertae sedis</taxon>
        <taxon>Chytridiomycetes</taxon>
        <taxon>Chytridiales</taxon>
        <taxon>Chytriomycetaceae</taxon>
        <taxon>Rhizoclosmatium</taxon>
    </lineage>
</organism>
<evidence type="ECO:0000256" key="1">
    <source>
        <dbReference type="SAM" id="MobiDB-lite"/>
    </source>
</evidence>
<reference evidence="2 3" key="1">
    <citation type="submission" date="2016-07" db="EMBL/GenBank/DDBJ databases">
        <title>Pervasive Adenine N6-methylation of Active Genes in Fungi.</title>
        <authorList>
            <consortium name="DOE Joint Genome Institute"/>
            <person name="Mondo S.J."/>
            <person name="Dannebaum R.O."/>
            <person name="Kuo R.C."/>
            <person name="Labutti K."/>
            <person name="Haridas S."/>
            <person name="Kuo A."/>
            <person name="Salamov A."/>
            <person name="Ahrendt S.R."/>
            <person name="Lipzen A."/>
            <person name="Sullivan W."/>
            <person name="Andreopoulos W.B."/>
            <person name="Clum A."/>
            <person name="Lindquist E."/>
            <person name="Daum C."/>
            <person name="Ramamoorthy G.K."/>
            <person name="Gryganskyi A."/>
            <person name="Culley D."/>
            <person name="Magnuson J.K."/>
            <person name="James T.Y."/>
            <person name="O'Malley M.A."/>
            <person name="Stajich J.E."/>
            <person name="Spatafora J.W."/>
            <person name="Visel A."/>
            <person name="Grigoriev I.V."/>
        </authorList>
    </citation>
    <scope>NUCLEOTIDE SEQUENCE [LARGE SCALE GENOMIC DNA]</scope>
    <source>
        <strain evidence="2 3">JEL800</strain>
    </source>
</reference>
<gene>
    <name evidence="2" type="ORF">BCR33DRAFT_730777</name>
</gene>
<protein>
    <submittedName>
        <fullName evidence="2">Uncharacterized protein</fullName>
    </submittedName>
</protein>
<accession>A0A1Y2A9A0</accession>
<evidence type="ECO:0000313" key="2">
    <source>
        <dbReference type="EMBL" id="ORY19081.1"/>
    </source>
</evidence>
<feature type="region of interest" description="Disordered" evidence="1">
    <location>
        <begin position="1"/>
        <end position="35"/>
    </location>
</feature>
<keyword evidence="3" id="KW-1185">Reference proteome</keyword>
<proteinExistence type="predicted"/>
<sequence length="184" mass="20936">SFNNSVVPVPTPFPNPSTPTTTTKGRTLPRRSPSPNQWIPWNHLFATSLFPTNAPQTTSTCPAAAMANPQPSTIPLNEAGVLMRSEIGPHRSRDYLNCNRHSNPSSSTFQINSINWNFYFRFHIDLHIYIYNFFLFHKQSSVPDIKPSHLSHILWTSVADFGANIQRVLTPRRFQPASYHFQCL</sequence>
<dbReference type="AlphaFoldDB" id="A0A1Y2A9A0"/>
<dbReference type="EMBL" id="MCGO01000270">
    <property type="protein sequence ID" value="ORY19081.1"/>
    <property type="molecule type" value="Genomic_DNA"/>
</dbReference>